<dbReference type="Gene3D" id="2.60.270.20">
    <property type="entry name" value="Cytolysin/lectin"/>
    <property type="match status" value="1"/>
</dbReference>
<dbReference type="AlphaFoldDB" id="A0A8H4QX22"/>
<gene>
    <name evidence="1" type="ORF">D9613_009866</name>
</gene>
<reference evidence="1 2" key="1">
    <citation type="submission" date="2019-12" db="EMBL/GenBank/DDBJ databases">
        <authorList>
            <person name="Floudas D."/>
            <person name="Bentzer J."/>
            <person name="Ahren D."/>
            <person name="Johansson T."/>
            <person name="Persson P."/>
            <person name="Tunlid A."/>
        </authorList>
    </citation>
    <scope>NUCLEOTIDE SEQUENCE [LARGE SCALE GENOMIC DNA]</scope>
    <source>
        <strain evidence="1 2">CBS 102.39</strain>
    </source>
</reference>
<organism evidence="1 2">
    <name type="scientific">Agrocybe pediades</name>
    <dbReference type="NCBI Taxonomy" id="84607"/>
    <lineage>
        <taxon>Eukaryota</taxon>
        <taxon>Fungi</taxon>
        <taxon>Dikarya</taxon>
        <taxon>Basidiomycota</taxon>
        <taxon>Agaricomycotina</taxon>
        <taxon>Agaricomycetes</taxon>
        <taxon>Agaricomycetidae</taxon>
        <taxon>Agaricales</taxon>
        <taxon>Agaricineae</taxon>
        <taxon>Strophariaceae</taxon>
        <taxon>Agrocybe</taxon>
    </lineage>
</organism>
<name>A0A8H4QX22_9AGAR</name>
<sequence length="147" mass="15945">MAYTVSIRLLQSNTSFKVVEQTVWHYAGGGTWSTAADDKYILTMNGSGTSGGLRVQDTQSGNTFIVVVGVHNYQFWSDVNTTTTDGPTLTYLHGTYYGSGERKNEAKWLGDDGKGTYKRTFGNANVAFTASKAAGSNNDFVVELFIA</sequence>
<evidence type="ECO:0000313" key="1">
    <source>
        <dbReference type="EMBL" id="KAF4618444.1"/>
    </source>
</evidence>
<keyword evidence="2" id="KW-1185">Reference proteome</keyword>
<dbReference type="InterPro" id="IPR009960">
    <property type="entry name" value="Fruit_body_lectin_fun"/>
</dbReference>
<comment type="caution">
    <text evidence="1">The sequence shown here is derived from an EMBL/GenBank/DDBJ whole genome shotgun (WGS) entry which is preliminary data.</text>
</comment>
<dbReference type="SUPFAM" id="SSF63724">
    <property type="entry name" value="Cytolysin/lectin"/>
    <property type="match status" value="1"/>
</dbReference>
<dbReference type="Proteomes" id="UP000521872">
    <property type="component" value="Unassembled WGS sequence"/>
</dbReference>
<evidence type="ECO:0008006" key="3">
    <source>
        <dbReference type="Google" id="ProtNLM"/>
    </source>
</evidence>
<protein>
    <recommendedName>
        <fullName evidence="3">Lectin</fullName>
    </recommendedName>
</protein>
<accession>A0A8H4QX22</accession>
<dbReference type="Pfam" id="PF07367">
    <property type="entry name" value="FB_lectin"/>
    <property type="match status" value="1"/>
</dbReference>
<evidence type="ECO:0000313" key="2">
    <source>
        <dbReference type="Proteomes" id="UP000521872"/>
    </source>
</evidence>
<dbReference type="EMBL" id="JAACJL010000017">
    <property type="protein sequence ID" value="KAF4618444.1"/>
    <property type="molecule type" value="Genomic_DNA"/>
</dbReference>
<dbReference type="InterPro" id="IPR015926">
    <property type="entry name" value="Cytolysin/lectin"/>
</dbReference>
<proteinExistence type="predicted"/>